<feature type="domain" description="AB hydrolase-1" evidence="1">
    <location>
        <begin position="28"/>
        <end position="126"/>
    </location>
</feature>
<dbReference type="InterPro" id="IPR000639">
    <property type="entry name" value="Epox_hydrolase-like"/>
</dbReference>
<evidence type="ECO:0000313" key="3">
    <source>
        <dbReference type="Proteomes" id="UP001057753"/>
    </source>
</evidence>
<keyword evidence="2" id="KW-0378">Hydrolase</keyword>
<dbReference type="PRINTS" id="PR00111">
    <property type="entry name" value="ABHYDROLASE"/>
</dbReference>
<comment type="caution">
    <text evidence="2">The sequence shown here is derived from an EMBL/GenBank/DDBJ whole genome shotgun (WGS) entry which is preliminary data.</text>
</comment>
<accession>A0A9Q4FYZ3</accession>
<dbReference type="Gene3D" id="3.40.50.1820">
    <property type="entry name" value="alpha/beta hydrolase"/>
    <property type="match status" value="1"/>
</dbReference>
<dbReference type="GO" id="GO:0016787">
    <property type="term" value="F:hydrolase activity"/>
    <property type="evidence" value="ECO:0007669"/>
    <property type="project" value="UniProtKB-KW"/>
</dbReference>
<proteinExistence type="predicted"/>
<gene>
    <name evidence="2" type="ORF">HXA33_06820</name>
</gene>
<organism evidence="2 3">
    <name type="scientific">Salipaludibacillus agaradhaerens</name>
    <name type="common">Bacillus agaradhaerens</name>
    <dbReference type="NCBI Taxonomy" id="76935"/>
    <lineage>
        <taxon>Bacteria</taxon>
        <taxon>Bacillati</taxon>
        <taxon>Bacillota</taxon>
        <taxon>Bacilli</taxon>
        <taxon>Bacillales</taxon>
        <taxon>Bacillaceae</taxon>
    </lineage>
</organism>
<protein>
    <submittedName>
        <fullName evidence="2">Alpha/beta hydrolase</fullName>
    </submittedName>
</protein>
<dbReference type="PRINTS" id="PR00412">
    <property type="entry name" value="EPOXHYDRLASE"/>
</dbReference>
<feature type="domain" description="AB hydrolase-1" evidence="1">
    <location>
        <begin position="205"/>
        <end position="261"/>
    </location>
</feature>
<dbReference type="RefSeq" id="WP_257820898.1">
    <property type="nucleotide sequence ID" value="NZ_JABXYM010000001.1"/>
</dbReference>
<dbReference type="EMBL" id="JABXYM010000001">
    <property type="protein sequence ID" value="MCR6096258.1"/>
    <property type="molecule type" value="Genomic_DNA"/>
</dbReference>
<dbReference type="Pfam" id="PF00561">
    <property type="entry name" value="Abhydrolase_1"/>
    <property type="match status" value="2"/>
</dbReference>
<dbReference type="SUPFAM" id="SSF53474">
    <property type="entry name" value="alpha/beta-Hydrolases"/>
    <property type="match status" value="1"/>
</dbReference>
<dbReference type="InterPro" id="IPR000073">
    <property type="entry name" value="AB_hydrolase_1"/>
</dbReference>
<name>A0A9Q4FYZ3_SALAG</name>
<dbReference type="PANTHER" id="PTHR46438">
    <property type="entry name" value="ALPHA/BETA-HYDROLASES SUPERFAMILY PROTEIN"/>
    <property type="match status" value="1"/>
</dbReference>
<dbReference type="InterPro" id="IPR029058">
    <property type="entry name" value="AB_hydrolase_fold"/>
</dbReference>
<reference evidence="2" key="1">
    <citation type="submission" date="2020-06" db="EMBL/GenBank/DDBJ databases">
        <title>Insight into the genomes of haloalkaliphilic bacilli from Kenyan soda lakes.</title>
        <authorList>
            <person name="Mwirichia R."/>
            <person name="Villamizar G.C."/>
            <person name="Poehlein A."/>
            <person name="Mugweru J."/>
            <person name="Kipnyargis A."/>
            <person name="Kiplimo D."/>
            <person name="Orwa P."/>
            <person name="Daniel R."/>
        </authorList>
    </citation>
    <scope>NUCLEOTIDE SEQUENCE</scope>
    <source>
        <strain evidence="2">B1096_S55</strain>
    </source>
</reference>
<keyword evidence="3" id="KW-1185">Reference proteome</keyword>
<sequence length="273" mass="31414">MENTWVKETCLINDMAIYCEHAIKRNKPPLLLLHGFMSSTYTFHKIFPVLQEYFSVVTVDLPGFGRSEKSTSFIYSYHHYGMLVNDILTYFNLQNVIVVGHSMGGQIALNLAKIVPCNINKLILIGCSGYLKRSRKRLIYCSYIPFFDKLMALYINKHGVASGLKNVFYDQSFITNSHIEEFGRPLKDKKMYKSLVRLIRHREGDLIGRDLNKIDLPVLLIWGREDRVVPVNVGYRLANDLPNCDLKVYEKAGHLITEERPDKVCEAILSYAI</sequence>
<evidence type="ECO:0000313" key="2">
    <source>
        <dbReference type="EMBL" id="MCR6096258.1"/>
    </source>
</evidence>
<dbReference type="AlphaFoldDB" id="A0A9Q4FYZ3"/>
<dbReference type="Proteomes" id="UP001057753">
    <property type="component" value="Unassembled WGS sequence"/>
</dbReference>
<dbReference type="PANTHER" id="PTHR46438:SF11">
    <property type="entry name" value="LIPASE-RELATED"/>
    <property type="match status" value="1"/>
</dbReference>
<evidence type="ECO:0000259" key="1">
    <source>
        <dbReference type="Pfam" id="PF00561"/>
    </source>
</evidence>